<feature type="signal peptide" evidence="1">
    <location>
        <begin position="1"/>
        <end position="21"/>
    </location>
</feature>
<gene>
    <name evidence="2" type="ORF">MAE30S32_02650</name>
</gene>
<protein>
    <submittedName>
        <fullName evidence="2">PEP-CTERM sorting domain-containing protein</fullName>
    </submittedName>
</protein>
<feature type="chain" id="PRO_5021709284" evidence="1">
    <location>
        <begin position="22"/>
        <end position="212"/>
    </location>
</feature>
<evidence type="ECO:0000313" key="2">
    <source>
        <dbReference type="EMBL" id="GCA91613.1"/>
    </source>
</evidence>
<reference evidence="2 3" key="1">
    <citation type="journal article" date="2019" name="Appl. Environ. Microbiol.">
        <title>Co-occurrence of broad and narrow host-range viruses infecting the toxic bloom-forming cyanobacterium Microcystis aeruginosa.</title>
        <authorList>
            <person name="Morimoto D."/>
            <person name="Tominaga K."/>
            <person name="Nishimura Y."/>
            <person name="Yoshida N."/>
            <person name="Kimura S."/>
            <person name="Sako Y."/>
            <person name="Yoshida T."/>
        </authorList>
    </citation>
    <scope>NUCLEOTIDE SEQUENCE [LARGE SCALE GENOMIC DNA]</scope>
    <source>
        <strain evidence="2 3">11-30S32</strain>
    </source>
</reference>
<accession>A0A510PD01</accession>
<proteinExistence type="predicted"/>
<keyword evidence="1" id="KW-0732">Signal</keyword>
<comment type="caution">
    <text evidence="2">The sequence shown here is derived from an EMBL/GenBank/DDBJ whole genome shotgun (WGS) entry which is preliminary data.</text>
</comment>
<dbReference type="AlphaFoldDB" id="A0A510PD01"/>
<sequence length="212" mass="21657">MRIALLLALGLVVSSTTTVKADVIATFDSNVEGWTSTGAALTFVNTGGNPGGFLSLTDNVTDYMTVFTPAGLLGNWVQYLGGTLSFDARNLNGSVPDLNSSPLFGTVTITGIGGTASQVLGGTGQPPADNLWHTYSASLNPALWSGNLAGALSGVTELGIVLESNNTVPAESNGFDNFIVTATTTTTVPEPSTTLVLTILGFIGLSSRILNG</sequence>
<dbReference type="RefSeq" id="WP_147068817.1">
    <property type="nucleotide sequence ID" value="NZ_BHVU01000007.1"/>
</dbReference>
<evidence type="ECO:0000313" key="3">
    <source>
        <dbReference type="Proteomes" id="UP000321223"/>
    </source>
</evidence>
<dbReference type="Proteomes" id="UP000321223">
    <property type="component" value="Unassembled WGS sequence"/>
</dbReference>
<dbReference type="EMBL" id="BHVU01000007">
    <property type="protein sequence ID" value="GCA91613.1"/>
    <property type="molecule type" value="Genomic_DNA"/>
</dbReference>
<organism evidence="2 3">
    <name type="scientific">Microcystis aeruginosa 11-30S32</name>
    <dbReference type="NCBI Taxonomy" id="2358142"/>
    <lineage>
        <taxon>Bacteria</taxon>
        <taxon>Bacillati</taxon>
        <taxon>Cyanobacteriota</taxon>
        <taxon>Cyanophyceae</taxon>
        <taxon>Oscillatoriophycideae</taxon>
        <taxon>Chroococcales</taxon>
        <taxon>Microcystaceae</taxon>
        <taxon>Microcystis</taxon>
    </lineage>
</organism>
<evidence type="ECO:0000256" key="1">
    <source>
        <dbReference type="SAM" id="SignalP"/>
    </source>
</evidence>
<name>A0A510PD01_MICAE</name>